<dbReference type="Ensembl" id="ENSTRUT00000071286.1">
    <property type="protein sequence ID" value="ENSTRUP00000059717.1"/>
    <property type="gene ID" value="ENSTRUG00000009468.3"/>
</dbReference>
<dbReference type="InterPro" id="IPR058568">
    <property type="entry name" value="Ig_TRAPPC9_Trs120_4th"/>
</dbReference>
<evidence type="ECO:0000256" key="3">
    <source>
        <dbReference type="ARBA" id="ARBA00023034"/>
    </source>
</evidence>
<gene>
    <name evidence="9" type="primary">trappc9</name>
</gene>
<dbReference type="Pfam" id="PF08626">
    <property type="entry name" value="TRAPPC9-Trs120"/>
    <property type="match status" value="1"/>
</dbReference>
<dbReference type="AlphaFoldDB" id="A0A674ME70"/>
<dbReference type="Pfam" id="PF26254">
    <property type="entry name" value="Ig_TRAPPC9-Trs120_1st"/>
    <property type="match status" value="1"/>
</dbReference>
<feature type="domain" description="Trs120/TRAPPC9 fourth Ig-like" evidence="8">
    <location>
        <begin position="983"/>
        <end position="1089"/>
    </location>
</feature>
<dbReference type="Proteomes" id="UP000005226">
    <property type="component" value="Chromosome 12"/>
</dbReference>
<dbReference type="GO" id="GO:0005802">
    <property type="term" value="C:trans-Golgi network"/>
    <property type="evidence" value="ECO:0007669"/>
    <property type="project" value="TreeGrafter"/>
</dbReference>
<organism evidence="9 10">
    <name type="scientific">Takifugu rubripes</name>
    <name type="common">Japanese pufferfish</name>
    <name type="synonym">Fugu rubripes</name>
    <dbReference type="NCBI Taxonomy" id="31033"/>
    <lineage>
        <taxon>Eukaryota</taxon>
        <taxon>Metazoa</taxon>
        <taxon>Chordata</taxon>
        <taxon>Craniata</taxon>
        <taxon>Vertebrata</taxon>
        <taxon>Euteleostomi</taxon>
        <taxon>Actinopterygii</taxon>
        <taxon>Neopterygii</taxon>
        <taxon>Teleostei</taxon>
        <taxon>Neoteleostei</taxon>
        <taxon>Acanthomorphata</taxon>
        <taxon>Eupercaria</taxon>
        <taxon>Tetraodontiformes</taxon>
        <taxon>Tetradontoidea</taxon>
        <taxon>Tetraodontidae</taxon>
        <taxon>Takifugu</taxon>
    </lineage>
</organism>
<feature type="domain" description="Trs120/TRAPPC9 first Ig-like" evidence="7">
    <location>
        <begin position="530"/>
        <end position="658"/>
    </location>
</feature>
<dbReference type="InterPro" id="IPR058564">
    <property type="entry name" value="TPR_TRAPPC9_Trs120"/>
</dbReference>
<evidence type="ECO:0000259" key="5">
    <source>
        <dbReference type="Pfam" id="PF08626"/>
    </source>
</evidence>
<dbReference type="PANTHER" id="PTHR21512">
    <property type="entry name" value="TRAFFICKING PROTEIN PARTICLE COMPLEX SUBUNIT 9"/>
    <property type="match status" value="1"/>
</dbReference>
<comment type="similarity">
    <text evidence="2">Belongs to the NIBP family.</text>
</comment>
<evidence type="ECO:0000313" key="9">
    <source>
        <dbReference type="Ensembl" id="ENSTRUP00000059717.1"/>
    </source>
</evidence>
<dbReference type="InterPro" id="IPR058565">
    <property type="entry name" value="Ig_TRAPPC9_Trs120_1st"/>
</dbReference>
<reference evidence="9" key="3">
    <citation type="submission" date="2025-09" db="UniProtKB">
        <authorList>
            <consortium name="Ensembl"/>
        </authorList>
    </citation>
    <scope>IDENTIFICATION</scope>
</reference>
<feature type="region of interest" description="Disordered" evidence="4">
    <location>
        <begin position="266"/>
        <end position="291"/>
    </location>
</feature>
<evidence type="ECO:0000259" key="8">
    <source>
        <dbReference type="Pfam" id="PF26283"/>
    </source>
</evidence>
<dbReference type="PANTHER" id="PTHR21512:SF5">
    <property type="entry name" value="TRAFFICKING PROTEIN PARTICLE COMPLEX SUBUNIT 9"/>
    <property type="match status" value="1"/>
</dbReference>
<proteinExistence type="inferred from homology"/>
<evidence type="ECO:0000256" key="4">
    <source>
        <dbReference type="SAM" id="MobiDB-lite"/>
    </source>
</evidence>
<name>A0A674ME70_TAKRU</name>
<evidence type="ECO:0000259" key="6">
    <source>
        <dbReference type="Pfam" id="PF26251"/>
    </source>
</evidence>
<dbReference type="GeneTree" id="ENSGT00390000006486"/>
<accession>A0A674ME70</accession>
<feature type="domain" description="Trs120/TRAPPC9 TPR region" evidence="6">
    <location>
        <begin position="355"/>
        <end position="499"/>
    </location>
</feature>
<evidence type="ECO:0000313" key="10">
    <source>
        <dbReference type="Proteomes" id="UP000005226"/>
    </source>
</evidence>
<dbReference type="Pfam" id="PF26283">
    <property type="entry name" value="Ig_TRAPPC9-Trs120_4th"/>
    <property type="match status" value="1"/>
</dbReference>
<reference evidence="9 10" key="1">
    <citation type="journal article" date="2011" name="Genome Biol. Evol.">
        <title>Integration of the genetic map and genome assembly of fugu facilitates insights into distinct features of genome evolution in teleosts and mammals.</title>
        <authorList>
            <person name="Kai W."/>
            <person name="Kikuchi K."/>
            <person name="Tohari S."/>
            <person name="Chew A.K."/>
            <person name="Tay A."/>
            <person name="Fujiwara A."/>
            <person name="Hosoya S."/>
            <person name="Suetake H."/>
            <person name="Naruse K."/>
            <person name="Brenner S."/>
            <person name="Suzuki Y."/>
            <person name="Venkatesh B."/>
        </authorList>
    </citation>
    <scope>NUCLEOTIDE SEQUENCE [LARGE SCALE GENOMIC DNA]</scope>
</reference>
<reference evidence="9" key="2">
    <citation type="submission" date="2025-08" db="UniProtKB">
        <authorList>
            <consortium name="Ensembl"/>
        </authorList>
    </citation>
    <scope>IDENTIFICATION</scope>
</reference>
<sequence>MSVPDYMQCAEDHQTVLVLVQPVGIVPEDQFFKIYKRIAGVSQVSIRDSQRLLYIRYRHHYLPENNEWGDFQTHRKVVGLITITTCSTAKDWPLTSERFHGQKEVYSSTLYDSRLLVFGLQGEIAEQQRTDVAFYHSFEDCPDVERRVEDFVESIFIVLESKRLDRATDKSGDKIPLLCVPFEKKDFVGLDTDSRHYKKRCQGRMRKHVGDLCLQAGMLQDALVHYHMAVELLRGINDFLWLGAALEGLCSASVIFHYPEGTAGKTAGRKPNISQPADAGKRHRPGALTANGISADTSTEIGRAKNCLSSEDIIEKYKEAISYYGKYKNAGVIELEACVKAVRVLAIQKRAREASEFLQNAVYINLGQLSEEEKIQRYSILSELYELIGFRRKSAFFKRVAAMQCVAPTIPEPGWRACYKLLLETLPGYSLSLDPKDFSKGTHRGWAAVQVRLLHELVYASRRMGNPGLSVRHLSFLLQTMLDFLSDQEKKEVTQSLENYTSKCPGGMEVITLPDGLKLPPVPFTKLPIVRSVKLLNLPVSLRPHKVKGLLGQNMSTASPFIYSPIIMHNRGEERCKKIDFQWVQGAVCEVQLMVYNPMPYELRVENMSLLTSGVEFESLPAALSLPAESGLYPVTLVGVPRTAGNITVNGYRTSVFGVTSECMLEALAGVKTSGCLVEVIPSLPRLQLAHTPQPLSKEELSSTVSIQLFNGETQQMTISLENIGSEDIETLELTSKTLSTKGQSSPSYVKAILSRIGSAVLLHVTGLPISSPLRQVLKSRSENKPVGSEPGKSEYSHVKTLEAVLNFKYSGGAGKVEGYYRELSLGVHVDVEPSVFFTRVSTLPATSTRQCHLLLDIFNPTEHELTVNAKNNQDLVLHASECQRMAIQVDKFDFESLPQPKEETVPYTNPKQLEEHRQHAQGCQINSNFFLNCTHPSLQRHGEASVEGVLNQLVLEHLQLAPLQWDVLVNGKPCDCDIIADCGVGDAVSLEVQLTNLSKNAVGPLALTVVPYQDFQNGVLNYDLEEVVTFIGSNSFYIDTVKPRETSVCAGALLFLYTGDFYLNIKFQDDSARRELPLAWFTLPSVHIRALDTPPQAGA</sequence>
<dbReference type="Pfam" id="PF26251">
    <property type="entry name" value="TPR_TRAPPC9-Trs120"/>
    <property type="match status" value="1"/>
</dbReference>
<dbReference type="InterPro" id="IPR058563">
    <property type="entry name" value="Trs120_TRAPPC9_N"/>
</dbReference>
<dbReference type="InterPro" id="IPR013935">
    <property type="entry name" value="Trs120_TRAPPC9"/>
</dbReference>
<feature type="domain" description="Trs120/TRAPPC9 N-terminal" evidence="5">
    <location>
        <begin position="186"/>
        <end position="258"/>
    </location>
</feature>
<evidence type="ECO:0000259" key="7">
    <source>
        <dbReference type="Pfam" id="PF26254"/>
    </source>
</evidence>
<evidence type="ECO:0000256" key="2">
    <source>
        <dbReference type="ARBA" id="ARBA00008459"/>
    </source>
</evidence>
<evidence type="ECO:0000256" key="1">
    <source>
        <dbReference type="ARBA" id="ARBA00004555"/>
    </source>
</evidence>
<protein>
    <submittedName>
        <fullName evidence="9">Trafficking protein particle complex subunit 9</fullName>
    </submittedName>
</protein>
<keyword evidence="10" id="KW-1185">Reference proteome</keyword>
<keyword evidence="3" id="KW-0333">Golgi apparatus</keyword>
<comment type="subcellular location">
    <subcellularLocation>
        <location evidence="1">Golgi apparatus</location>
    </subcellularLocation>
</comment>